<name>A0A2P6TL75_CHLSO</name>
<dbReference type="InterPro" id="IPR032710">
    <property type="entry name" value="NTF2-like_dom_sf"/>
</dbReference>
<dbReference type="OrthoDB" id="10347733at2759"/>
<gene>
    <name evidence="1" type="ORF">C2E21_6245</name>
</gene>
<comment type="caution">
    <text evidence="1">The sequence shown here is derived from an EMBL/GenBank/DDBJ whole genome shotgun (WGS) entry which is preliminary data.</text>
</comment>
<sequence length="413" mass="45680">MPPELSSSFRMRCNGVDHDLEGFRRMWNARKKLLQSVEFEVLDLFGKGDSVAAVRCAHVTGKDGSQQPKMIVVDVWRLEGGKVVAAEQCWQLMRGPAGDDIEISAEEGRMAELVRTALAALQRLACVQHTVEQRWSHDFRGRINGVDFDFQQHKAHWEALQGALSTLLIEVRDLVVARSSVGVVYDVLCGRRGEREPVQFRCAAKQLGYAVLLSEGPDKPNAAGQTVAWGSYHITITGYLPCQGGYSSCGKPDKPHSCPSVNQMVKLAGQAWRIANGGKETYNLHGTWLSSKPWGKGKGKSYVAELPPSKTLDTLAQELCKRGFSSIKGPQYTGTRHTPWHMSLGTAVKFFAKLRFDKHAKEGAAPPLRLWIVPCYTNVLCAASKKGCPCGAYVPKTHKLKPADQQWRLVKPQ</sequence>
<protein>
    <submittedName>
        <fullName evidence="1">Polyketide cyclase</fullName>
    </submittedName>
</protein>
<dbReference type="Proteomes" id="UP000239899">
    <property type="component" value="Unassembled WGS sequence"/>
</dbReference>
<dbReference type="AlphaFoldDB" id="A0A2P6TL75"/>
<reference evidence="1 2" key="1">
    <citation type="journal article" date="2018" name="Plant J.">
        <title>Genome sequences of Chlorella sorokiniana UTEX 1602 and Micractinium conductrix SAG 241.80: implications to maltose excretion by a green alga.</title>
        <authorList>
            <person name="Arriola M.B."/>
            <person name="Velmurugan N."/>
            <person name="Zhang Y."/>
            <person name="Plunkett M.H."/>
            <person name="Hondzo H."/>
            <person name="Barney B.M."/>
        </authorList>
    </citation>
    <scope>NUCLEOTIDE SEQUENCE [LARGE SCALE GENOMIC DNA]</scope>
    <source>
        <strain evidence="2">UTEX 1602</strain>
    </source>
</reference>
<organism evidence="1 2">
    <name type="scientific">Chlorella sorokiniana</name>
    <name type="common">Freshwater green alga</name>
    <dbReference type="NCBI Taxonomy" id="3076"/>
    <lineage>
        <taxon>Eukaryota</taxon>
        <taxon>Viridiplantae</taxon>
        <taxon>Chlorophyta</taxon>
        <taxon>core chlorophytes</taxon>
        <taxon>Trebouxiophyceae</taxon>
        <taxon>Chlorellales</taxon>
        <taxon>Chlorellaceae</taxon>
        <taxon>Chlorella clade</taxon>
        <taxon>Chlorella</taxon>
    </lineage>
</organism>
<dbReference type="SUPFAM" id="SSF54427">
    <property type="entry name" value="NTF2-like"/>
    <property type="match status" value="1"/>
</dbReference>
<evidence type="ECO:0000313" key="1">
    <source>
        <dbReference type="EMBL" id="PRW45052.1"/>
    </source>
</evidence>
<proteinExistence type="predicted"/>
<keyword evidence="2" id="KW-1185">Reference proteome</keyword>
<accession>A0A2P6TL75</accession>
<evidence type="ECO:0000313" key="2">
    <source>
        <dbReference type="Proteomes" id="UP000239899"/>
    </source>
</evidence>
<dbReference type="Gene3D" id="3.10.450.50">
    <property type="match status" value="1"/>
</dbReference>
<dbReference type="EMBL" id="LHPG02000012">
    <property type="protein sequence ID" value="PRW45052.1"/>
    <property type="molecule type" value="Genomic_DNA"/>
</dbReference>